<sequence length="69" mass="7836">MHLIVPDIALMVKLGLGWHTIHHLDIYLTITRQNGEVVMHWIDLTHGGKLCPVSPATFFQEYAMITLVV</sequence>
<proteinExistence type="predicted"/>
<dbReference type="AlphaFoldDB" id="A0A2M4CEI9"/>
<organism evidence="1">
    <name type="scientific">Anopheles marajoara</name>
    <dbReference type="NCBI Taxonomy" id="58244"/>
    <lineage>
        <taxon>Eukaryota</taxon>
        <taxon>Metazoa</taxon>
        <taxon>Ecdysozoa</taxon>
        <taxon>Arthropoda</taxon>
        <taxon>Hexapoda</taxon>
        <taxon>Insecta</taxon>
        <taxon>Pterygota</taxon>
        <taxon>Neoptera</taxon>
        <taxon>Endopterygota</taxon>
        <taxon>Diptera</taxon>
        <taxon>Nematocera</taxon>
        <taxon>Culicoidea</taxon>
        <taxon>Culicidae</taxon>
        <taxon>Anophelinae</taxon>
        <taxon>Anopheles</taxon>
    </lineage>
</organism>
<reference evidence="1" key="1">
    <citation type="submission" date="2018-01" db="EMBL/GenBank/DDBJ databases">
        <title>An insight into the sialome of Amazonian anophelines.</title>
        <authorList>
            <person name="Ribeiro J.M."/>
            <person name="Scarpassa V."/>
            <person name="Calvo E."/>
        </authorList>
    </citation>
    <scope>NUCLEOTIDE SEQUENCE</scope>
    <source>
        <tissue evidence="1">Salivary glands</tissue>
    </source>
</reference>
<name>A0A2M4CEI9_9DIPT</name>
<protein>
    <submittedName>
        <fullName evidence="1">Putative secreted protein</fullName>
    </submittedName>
</protein>
<dbReference type="EMBL" id="GGFJ01014625">
    <property type="protein sequence ID" value="MBW63766.1"/>
    <property type="molecule type" value="Transcribed_RNA"/>
</dbReference>
<accession>A0A2M4CEI9</accession>
<evidence type="ECO:0000313" key="1">
    <source>
        <dbReference type="EMBL" id="MBW63766.1"/>
    </source>
</evidence>